<dbReference type="SUPFAM" id="SSF52087">
    <property type="entry name" value="CRAL/TRIO domain"/>
    <property type="match status" value="1"/>
</dbReference>
<dbReference type="PANTHER" id="PTHR10174:SF130">
    <property type="entry name" value="ALPHA-TOCOPHEROL TRANSFER PROTEIN-LIKE"/>
    <property type="match status" value="1"/>
</dbReference>
<dbReference type="InterPro" id="IPR001251">
    <property type="entry name" value="CRAL-TRIO_dom"/>
</dbReference>
<dbReference type="Gene3D" id="1.10.8.20">
    <property type="entry name" value="N-terminal domain of phosphatidylinositol transfer protein sec14p"/>
    <property type="match status" value="1"/>
</dbReference>
<evidence type="ECO:0000313" key="3">
    <source>
        <dbReference type="Proteomes" id="UP000821853"/>
    </source>
</evidence>
<organism evidence="2 3">
    <name type="scientific">Haemaphysalis longicornis</name>
    <name type="common">Bush tick</name>
    <dbReference type="NCBI Taxonomy" id="44386"/>
    <lineage>
        <taxon>Eukaryota</taxon>
        <taxon>Metazoa</taxon>
        <taxon>Ecdysozoa</taxon>
        <taxon>Arthropoda</taxon>
        <taxon>Chelicerata</taxon>
        <taxon>Arachnida</taxon>
        <taxon>Acari</taxon>
        <taxon>Parasitiformes</taxon>
        <taxon>Ixodida</taxon>
        <taxon>Ixodoidea</taxon>
        <taxon>Ixodidae</taxon>
        <taxon>Haemaphysalinae</taxon>
        <taxon>Haemaphysalis</taxon>
    </lineage>
</organism>
<sequence length="258" mass="29778">MQQVNLSSTGPTDEAFLVKFLRARKYNVERACDSIKKYFACRRENPDIFEGLTPDCIPFDVACRQHQLVTVSRKKDPKGRVVFLINGGMWNTNVCSMNDLFKVEVVHMEQMLLDEAAQIKGFVAVYNLKGLGVHHLAQYTPSVIRKLIQLVQDCLPMRIKAVYIINNPPLFDALFSIAKPFMKAKLLQRTHLLGNDADKMRELLPDDLIPEEHGGSLERYDYDEIKRELESKTKFFEDLNRCGYQQSRDEFLLQSSRD</sequence>
<dbReference type="Pfam" id="PF03765">
    <property type="entry name" value="CRAL_TRIO_N"/>
    <property type="match status" value="1"/>
</dbReference>
<dbReference type="PRINTS" id="PR00180">
    <property type="entry name" value="CRETINALDHBP"/>
</dbReference>
<dbReference type="InterPro" id="IPR011074">
    <property type="entry name" value="CRAL/TRIO_N_dom"/>
</dbReference>
<dbReference type="VEuPathDB" id="VectorBase:HLOH_058837"/>
<gene>
    <name evidence="2" type="ORF">HPB48_019266</name>
</gene>
<comment type="caution">
    <text evidence="2">The sequence shown here is derived from an EMBL/GenBank/DDBJ whole genome shotgun (WGS) entry which is preliminary data.</text>
</comment>
<proteinExistence type="predicted"/>
<dbReference type="Pfam" id="PF00650">
    <property type="entry name" value="CRAL_TRIO"/>
    <property type="match status" value="1"/>
</dbReference>
<dbReference type="OrthoDB" id="16405at2759"/>
<dbReference type="SMART" id="SM00516">
    <property type="entry name" value="SEC14"/>
    <property type="match status" value="1"/>
</dbReference>
<dbReference type="GO" id="GO:0016020">
    <property type="term" value="C:membrane"/>
    <property type="evidence" value="ECO:0007669"/>
    <property type="project" value="TreeGrafter"/>
</dbReference>
<name>A0A9J6GDL8_HAELO</name>
<accession>A0A9J6GDL8</accession>
<dbReference type="GO" id="GO:1902936">
    <property type="term" value="F:phosphatidylinositol bisphosphate binding"/>
    <property type="evidence" value="ECO:0007669"/>
    <property type="project" value="TreeGrafter"/>
</dbReference>
<dbReference type="Gene3D" id="3.40.525.10">
    <property type="entry name" value="CRAL-TRIO lipid binding domain"/>
    <property type="match status" value="1"/>
</dbReference>
<feature type="domain" description="CRAL-TRIO" evidence="1">
    <location>
        <begin position="58"/>
        <end position="221"/>
    </location>
</feature>
<protein>
    <recommendedName>
        <fullName evidence="1">CRAL-TRIO domain-containing protein</fullName>
    </recommendedName>
</protein>
<evidence type="ECO:0000259" key="1">
    <source>
        <dbReference type="PROSITE" id="PS50191"/>
    </source>
</evidence>
<dbReference type="PROSITE" id="PS50191">
    <property type="entry name" value="CRAL_TRIO"/>
    <property type="match status" value="1"/>
</dbReference>
<evidence type="ECO:0000313" key="2">
    <source>
        <dbReference type="EMBL" id="KAH9372937.1"/>
    </source>
</evidence>
<dbReference type="OMA" id="CERAHAM"/>
<dbReference type="InterPro" id="IPR036273">
    <property type="entry name" value="CRAL/TRIO_N_dom_sf"/>
</dbReference>
<dbReference type="Proteomes" id="UP000821853">
    <property type="component" value="Chromosome 4"/>
</dbReference>
<dbReference type="CDD" id="cd00170">
    <property type="entry name" value="SEC14"/>
    <property type="match status" value="1"/>
</dbReference>
<reference evidence="2 3" key="1">
    <citation type="journal article" date="2020" name="Cell">
        <title>Large-Scale Comparative Analyses of Tick Genomes Elucidate Their Genetic Diversity and Vector Capacities.</title>
        <authorList>
            <consortium name="Tick Genome and Microbiome Consortium (TIGMIC)"/>
            <person name="Jia N."/>
            <person name="Wang J."/>
            <person name="Shi W."/>
            <person name="Du L."/>
            <person name="Sun Y."/>
            <person name="Zhan W."/>
            <person name="Jiang J.F."/>
            <person name="Wang Q."/>
            <person name="Zhang B."/>
            <person name="Ji P."/>
            <person name="Bell-Sakyi L."/>
            <person name="Cui X.M."/>
            <person name="Yuan T.T."/>
            <person name="Jiang B.G."/>
            <person name="Yang W.F."/>
            <person name="Lam T.T."/>
            <person name="Chang Q.C."/>
            <person name="Ding S.J."/>
            <person name="Wang X.J."/>
            <person name="Zhu J.G."/>
            <person name="Ruan X.D."/>
            <person name="Zhao L."/>
            <person name="Wei J.T."/>
            <person name="Ye R.Z."/>
            <person name="Que T.C."/>
            <person name="Du C.H."/>
            <person name="Zhou Y.H."/>
            <person name="Cheng J.X."/>
            <person name="Dai P.F."/>
            <person name="Guo W.B."/>
            <person name="Han X.H."/>
            <person name="Huang E.J."/>
            <person name="Li L.F."/>
            <person name="Wei W."/>
            <person name="Gao Y.C."/>
            <person name="Liu J.Z."/>
            <person name="Shao H.Z."/>
            <person name="Wang X."/>
            <person name="Wang C.C."/>
            <person name="Yang T.C."/>
            <person name="Huo Q.B."/>
            <person name="Li W."/>
            <person name="Chen H.Y."/>
            <person name="Chen S.E."/>
            <person name="Zhou L.G."/>
            <person name="Ni X.B."/>
            <person name="Tian J.H."/>
            <person name="Sheng Y."/>
            <person name="Liu T."/>
            <person name="Pan Y.S."/>
            <person name="Xia L.Y."/>
            <person name="Li J."/>
            <person name="Zhao F."/>
            <person name="Cao W.C."/>
        </authorList>
    </citation>
    <scope>NUCLEOTIDE SEQUENCE [LARGE SCALE GENOMIC DNA]</scope>
    <source>
        <strain evidence="2">HaeL-2018</strain>
    </source>
</reference>
<dbReference type="Gene3D" id="1.20.5.1200">
    <property type="entry name" value="Alpha-tocopherol transfer"/>
    <property type="match status" value="1"/>
</dbReference>
<keyword evidence="3" id="KW-1185">Reference proteome</keyword>
<dbReference type="AlphaFoldDB" id="A0A9J6GDL8"/>
<dbReference type="SMART" id="SM01100">
    <property type="entry name" value="CRAL_TRIO_N"/>
    <property type="match status" value="1"/>
</dbReference>
<dbReference type="SUPFAM" id="SSF46938">
    <property type="entry name" value="CRAL/TRIO N-terminal domain"/>
    <property type="match status" value="1"/>
</dbReference>
<dbReference type="EMBL" id="JABSTR010000006">
    <property type="protein sequence ID" value="KAH9372937.1"/>
    <property type="molecule type" value="Genomic_DNA"/>
</dbReference>
<dbReference type="InterPro" id="IPR036865">
    <property type="entry name" value="CRAL-TRIO_dom_sf"/>
</dbReference>
<dbReference type="PANTHER" id="PTHR10174">
    <property type="entry name" value="ALPHA-TOCOPHEROL TRANSFER PROTEIN-RELATED"/>
    <property type="match status" value="1"/>
</dbReference>